<keyword evidence="1 4" id="KW-0413">Isomerase</keyword>
<dbReference type="Proteomes" id="UP001174210">
    <property type="component" value="Unassembled WGS sequence"/>
</dbReference>
<dbReference type="Gene3D" id="3.40.50.2000">
    <property type="entry name" value="Glycogen Phosphorylase B"/>
    <property type="match status" value="2"/>
</dbReference>
<reference evidence="6" key="1">
    <citation type="submission" date="2023-03" db="EMBL/GenBank/DDBJ databases">
        <title>MT1 and MT2 Draft Genomes of Novel Species.</title>
        <authorList>
            <person name="Venkateswaran K."/>
        </authorList>
    </citation>
    <scope>NUCLEOTIDE SEQUENCE</scope>
    <source>
        <strain evidence="6">F6_8S_P_1A</strain>
    </source>
</reference>
<organism evidence="6 7">
    <name type="scientific">Leifsonia virtsii</name>
    <dbReference type="NCBI Taxonomy" id="3035915"/>
    <lineage>
        <taxon>Bacteria</taxon>
        <taxon>Bacillati</taxon>
        <taxon>Actinomycetota</taxon>
        <taxon>Actinomycetes</taxon>
        <taxon>Micrococcales</taxon>
        <taxon>Microbacteriaceae</taxon>
        <taxon>Leifsonia</taxon>
    </lineage>
</organism>
<dbReference type="PANTHER" id="PTHR43174:SF2">
    <property type="entry name" value="UDP-N-ACETYLGLUCOSAMINE 2-EPIMERASE"/>
    <property type="match status" value="1"/>
</dbReference>
<name>A0ABT8IZU3_9MICO</name>
<evidence type="ECO:0000313" key="6">
    <source>
        <dbReference type="EMBL" id="MDN4598222.1"/>
    </source>
</evidence>
<comment type="similarity">
    <text evidence="2 4">Belongs to the UDP-N-acetylglucosamine 2-epimerase family.</text>
</comment>
<dbReference type="EC" id="5.1.3.14" evidence="3"/>
<accession>A0ABT8IZU3</accession>
<protein>
    <recommendedName>
        <fullName evidence="3">UDP-N-acetylglucosamine 2-epimerase (non-hydrolyzing)</fullName>
        <ecNumber evidence="3">5.1.3.14</ecNumber>
    </recommendedName>
</protein>
<evidence type="ECO:0000256" key="1">
    <source>
        <dbReference type="ARBA" id="ARBA00023235"/>
    </source>
</evidence>
<proteinExistence type="inferred from homology"/>
<feature type="domain" description="UDP-N-acetylglucosamine 2-epimerase" evidence="5">
    <location>
        <begin position="44"/>
        <end position="320"/>
    </location>
</feature>
<gene>
    <name evidence="6" type="ORF">P5G59_13805</name>
</gene>
<dbReference type="SUPFAM" id="SSF53756">
    <property type="entry name" value="UDP-Glycosyltransferase/glycogen phosphorylase"/>
    <property type="match status" value="1"/>
</dbReference>
<sequence length="345" mass="36240">MPTVMTVHESPDDWIRMEPVVRALHASALLRPVRGTGAEPRDDVESLVEALRPDAVLVESASPRALAAARAASRLGLPVAHLSAGRRAGDRADGVAEEPGRRELDRLSRLHLAPTEHAARVLLAASVPEHRIVVTGDPLIDTVLSHPRVPSPAGAQPIVLVVAHRPQHAGAPVRRLGAAVRILAARFPGHAFVLSADPDLAVHAGLGSELGRAANIHSLAQPRFEVLLELIGRSALVLTDCTRIEEVAPSCDVPVLVLGDTTARPEGVLAGTSAVMGTRVERMVEEASGLLADPVRHASMAGAPSPFGDGRAAERVVAALAELLGCGTRLPDFVTPLRREPVAAR</sequence>
<evidence type="ECO:0000256" key="4">
    <source>
        <dbReference type="RuleBase" id="RU003513"/>
    </source>
</evidence>
<evidence type="ECO:0000313" key="7">
    <source>
        <dbReference type="Proteomes" id="UP001174210"/>
    </source>
</evidence>
<comment type="caution">
    <text evidence="6">The sequence shown here is derived from an EMBL/GenBank/DDBJ whole genome shotgun (WGS) entry which is preliminary data.</text>
</comment>
<keyword evidence="7" id="KW-1185">Reference proteome</keyword>
<dbReference type="RefSeq" id="WP_301219561.1">
    <property type="nucleotide sequence ID" value="NZ_JAROCB010000003.1"/>
</dbReference>
<evidence type="ECO:0000256" key="2">
    <source>
        <dbReference type="ARBA" id="ARBA00038209"/>
    </source>
</evidence>
<dbReference type="InterPro" id="IPR029767">
    <property type="entry name" value="WecB-like"/>
</dbReference>
<dbReference type="PANTHER" id="PTHR43174">
    <property type="entry name" value="UDP-N-ACETYLGLUCOSAMINE 2-EPIMERASE"/>
    <property type="match status" value="1"/>
</dbReference>
<dbReference type="Pfam" id="PF02350">
    <property type="entry name" value="Epimerase_2"/>
    <property type="match status" value="1"/>
</dbReference>
<evidence type="ECO:0000259" key="5">
    <source>
        <dbReference type="Pfam" id="PF02350"/>
    </source>
</evidence>
<dbReference type="EMBL" id="JAROCB010000003">
    <property type="protein sequence ID" value="MDN4598222.1"/>
    <property type="molecule type" value="Genomic_DNA"/>
</dbReference>
<dbReference type="InterPro" id="IPR003331">
    <property type="entry name" value="UDP_GlcNAc_Epimerase_2_dom"/>
</dbReference>
<evidence type="ECO:0000256" key="3">
    <source>
        <dbReference type="ARBA" id="ARBA00038858"/>
    </source>
</evidence>